<organism evidence="1 2">
    <name type="scientific">Acinetobacter oleivorans</name>
    <dbReference type="NCBI Taxonomy" id="1148157"/>
    <lineage>
        <taxon>Bacteria</taxon>
        <taxon>Pseudomonadati</taxon>
        <taxon>Pseudomonadota</taxon>
        <taxon>Gammaproteobacteria</taxon>
        <taxon>Moraxellales</taxon>
        <taxon>Moraxellaceae</taxon>
        <taxon>Acinetobacter</taxon>
    </lineage>
</organism>
<dbReference type="Proteomes" id="UP000031012">
    <property type="component" value="Unassembled WGS sequence"/>
</dbReference>
<comment type="caution">
    <text evidence="1">The sequence shown here is derived from an EMBL/GenBank/DDBJ whole genome shotgun (WGS) entry which is preliminary data.</text>
</comment>
<protein>
    <submittedName>
        <fullName evidence="1">Uncharacterized protein</fullName>
    </submittedName>
</protein>
<evidence type="ECO:0000313" key="1">
    <source>
        <dbReference type="EMBL" id="KHN66881.1"/>
    </source>
</evidence>
<evidence type="ECO:0000313" key="2">
    <source>
        <dbReference type="Proteomes" id="UP000031012"/>
    </source>
</evidence>
<dbReference type="EMBL" id="JHQK01000007">
    <property type="protein sequence ID" value="KHN66881.1"/>
    <property type="molecule type" value="Genomic_DNA"/>
</dbReference>
<dbReference type="AlphaFoldDB" id="A0A0B2U7G5"/>
<reference evidence="1 2" key="1">
    <citation type="submission" date="2014-03" db="EMBL/GenBank/DDBJ databases">
        <title>Genome sequence of the diesel-degrader and plant-growth promoter Acinetobacter oleivorans PF-1 isolated from the roots of poplar tree.</title>
        <authorList>
            <person name="Gkorezis P."/>
            <person name="van Hamme J."/>
            <person name="Rineau F."/>
            <person name="Vangronsveld J."/>
            <person name="Francetti A."/>
        </authorList>
    </citation>
    <scope>NUCLEOTIDE SEQUENCE [LARGE SCALE GENOMIC DNA]</scope>
    <source>
        <strain evidence="1 2">PF1</strain>
    </source>
</reference>
<sequence length="123" mass="14640">MMIDIKINKLKYLSGTNIDKLCLYNFIFPNIKDGVLVVSNDYVELINSLDQSIEFLNKNLPRKIGYSDHIEFLINQANKIGVELPYYERKYFLKIEHELYSLINHINYNIRVKELTEPKYSIY</sequence>
<gene>
    <name evidence="1" type="ORF">DH17_17005</name>
</gene>
<name>A0A0B2U7G5_9GAMM</name>
<proteinExistence type="predicted"/>
<accession>A0A0B2U7G5</accession>